<keyword evidence="2" id="KW-1185">Reference proteome</keyword>
<dbReference type="Proteomes" id="UP000829398">
    <property type="component" value="Chromosome 6"/>
</dbReference>
<organism evidence="1 2">
    <name type="scientific">Citrus sinensis</name>
    <name type="common">Sweet orange</name>
    <name type="synonym">Citrus aurantium var. sinensis</name>
    <dbReference type="NCBI Taxonomy" id="2711"/>
    <lineage>
        <taxon>Eukaryota</taxon>
        <taxon>Viridiplantae</taxon>
        <taxon>Streptophyta</taxon>
        <taxon>Embryophyta</taxon>
        <taxon>Tracheophyta</taxon>
        <taxon>Spermatophyta</taxon>
        <taxon>Magnoliopsida</taxon>
        <taxon>eudicotyledons</taxon>
        <taxon>Gunneridae</taxon>
        <taxon>Pentapetalae</taxon>
        <taxon>rosids</taxon>
        <taxon>malvids</taxon>
        <taxon>Sapindales</taxon>
        <taxon>Rutaceae</taxon>
        <taxon>Aurantioideae</taxon>
        <taxon>Citrus</taxon>
    </lineage>
</organism>
<accession>A0ACB8JUH0</accession>
<proteinExistence type="predicted"/>
<evidence type="ECO:0000313" key="2">
    <source>
        <dbReference type="Proteomes" id="UP000829398"/>
    </source>
</evidence>
<comment type="caution">
    <text evidence="1">The sequence shown here is derived from an EMBL/GenBank/DDBJ whole genome shotgun (WGS) entry which is preliminary data.</text>
</comment>
<dbReference type="EMBL" id="CM039175">
    <property type="protein sequence ID" value="KAH9735401.1"/>
    <property type="molecule type" value="Genomic_DNA"/>
</dbReference>
<sequence>MHGDRNTAFFHQKTLTRRRRNRIDAIQSDTGEWLYNVADIKAHAVQFFFDLYTNDQATFTQYPITGYYPTIDNACVPSLNAPVFDDEIKHTIFSMKPLKAPSVDGLHAIFYQSQWNIVGPSFCLFIREIFSSGNIPSEINKTLVVLIPKTDHLISFRMYRPISLCTVTYKTVTKIIANRLKAILPELIGPHQTSFVPGRHIIENIVVAQEIIHSMRRKTGNRGQMAIKVDLEKAYDRLSWDFIQDTLLETGLPTDFVHITMNCITTARMNVLWEGECTDDFIPSRGIRQGDPISPYIFVLFIERLSHGICHAVNMGEWKPIRLARHGTPLTLFFFADDLLLLAEASCDQAKVLNTVLDVFCTSSGEKMLGFSVTDNLGRYLGMPLLHSRVFKNTYQGIVDTVERRLSGWNASHLSLAGRITLAQSVIQAVPIYAMQTTSLPVYVKAKIDQACKKFIWSGANPQRKMSLVSWDKVCQPKSCGGLGLKNLEVMNKALLMKVGWNLISSPNSLWTRVLLTKYGLNKENLPSVLPTKNGSYLWKSIGKVWKDTIMGIQWNIGNGKKVRFWWDCWVTKAQPLLVHALAPIPAEIINKTAAEFVDAQGNWNWVTFSHLLPNNILLRIASFRPPMEGYGEDQIFWSESKKGNFTVKSAYDALSKELKGDDDQIWSCVWRWNGPQSIRVFLWLVLYNRLKTKAEISRRHVHLDSSCDRCGDGDENTLHVLRDCMVARRFWYAILPIHQRQYFFSLNLKDWMSYNLMTADQFGSDLSWNIYFGIKATEFQRISTTSMGMNNRRVAKWICWSPLFWLWYKLNTDGAAKKTGEASAGGLIRDHNGAWVAGFGMNIGSCSVTVAELWGLYQGLNIAWQNGIRWLQVEVDNICILLLVTTPMITTNELSPLIKSIKDLISHSWCITITHVYREANFAADFLANHALSFSLGLHLFPNPPGIIAYL</sequence>
<reference evidence="2" key="1">
    <citation type="journal article" date="2023" name="Hortic. Res.">
        <title>A chromosome-level phased genome enabling allele-level studies in sweet orange: a case study on citrus Huanglongbing tolerance.</title>
        <authorList>
            <person name="Wu B."/>
            <person name="Yu Q."/>
            <person name="Deng Z."/>
            <person name="Duan Y."/>
            <person name="Luo F."/>
            <person name="Gmitter F. Jr."/>
        </authorList>
    </citation>
    <scope>NUCLEOTIDE SEQUENCE [LARGE SCALE GENOMIC DNA]</scope>
    <source>
        <strain evidence="2">cv. Valencia</strain>
    </source>
</reference>
<protein>
    <submittedName>
        <fullName evidence="1">Ribonuclease H protein</fullName>
    </submittedName>
</protein>
<gene>
    <name evidence="1" type="ORF">KPL71_017721</name>
</gene>
<name>A0ACB8JUH0_CITSI</name>
<evidence type="ECO:0000313" key="1">
    <source>
        <dbReference type="EMBL" id="KAH9735401.1"/>
    </source>
</evidence>